<evidence type="ECO:0000256" key="3">
    <source>
        <dbReference type="ARBA" id="ARBA00022989"/>
    </source>
</evidence>
<name>A0ABY1Q9K2_9BURK</name>
<dbReference type="NCBIfam" id="TIGR01352">
    <property type="entry name" value="tonB_Cterm"/>
    <property type="match status" value="1"/>
</dbReference>
<proteinExistence type="predicted"/>
<dbReference type="InterPro" id="IPR006260">
    <property type="entry name" value="TonB/TolA_C"/>
</dbReference>
<gene>
    <name evidence="5" type="ORF">SAMN06295970_1106</name>
</gene>
<dbReference type="Proteomes" id="UP001158049">
    <property type="component" value="Unassembled WGS sequence"/>
</dbReference>
<comment type="caution">
    <text evidence="5">The sequence shown here is derived from an EMBL/GenBank/DDBJ whole genome shotgun (WGS) entry which is preliminary data.</text>
</comment>
<keyword evidence="6" id="KW-1185">Reference proteome</keyword>
<evidence type="ECO:0000256" key="2">
    <source>
        <dbReference type="ARBA" id="ARBA00022692"/>
    </source>
</evidence>
<dbReference type="RefSeq" id="WP_283442857.1">
    <property type="nucleotide sequence ID" value="NZ_FXUL01000010.1"/>
</dbReference>
<reference evidence="5 6" key="1">
    <citation type="submission" date="2017-05" db="EMBL/GenBank/DDBJ databases">
        <authorList>
            <person name="Varghese N."/>
            <person name="Submissions S."/>
        </authorList>
    </citation>
    <scope>NUCLEOTIDE SEQUENCE [LARGE SCALE GENOMIC DNA]</scope>
    <source>
        <strain evidence="5 6">DSM 26001</strain>
    </source>
</reference>
<comment type="subcellular location">
    <subcellularLocation>
        <location evidence="1">Membrane</location>
        <topology evidence="1">Single-pass membrane protein</topology>
    </subcellularLocation>
</comment>
<dbReference type="PROSITE" id="PS51257">
    <property type="entry name" value="PROKAR_LIPOPROTEIN"/>
    <property type="match status" value="1"/>
</dbReference>
<dbReference type="SUPFAM" id="SSF74653">
    <property type="entry name" value="TolA/TonB C-terminal domain"/>
    <property type="match status" value="1"/>
</dbReference>
<keyword evidence="4" id="KW-0472">Membrane</keyword>
<keyword evidence="3" id="KW-1133">Transmembrane helix</keyword>
<evidence type="ECO:0000256" key="1">
    <source>
        <dbReference type="ARBA" id="ARBA00004167"/>
    </source>
</evidence>
<accession>A0ABY1Q9K2</accession>
<dbReference type="EMBL" id="FXUL01000010">
    <property type="protein sequence ID" value="SMP64426.1"/>
    <property type="molecule type" value="Genomic_DNA"/>
</dbReference>
<evidence type="ECO:0000256" key="4">
    <source>
        <dbReference type="ARBA" id="ARBA00023136"/>
    </source>
</evidence>
<protein>
    <submittedName>
        <fullName evidence="5">Protein TonB</fullName>
    </submittedName>
</protein>
<dbReference type="Gene3D" id="3.30.1150.10">
    <property type="match status" value="1"/>
</dbReference>
<keyword evidence="2" id="KW-0812">Transmembrane</keyword>
<dbReference type="CDD" id="cd13120">
    <property type="entry name" value="BF2867_like_N"/>
    <property type="match status" value="1"/>
</dbReference>
<evidence type="ECO:0000313" key="6">
    <source>
        <dbReference type="Proteomes" id="UP001158049"/>
    </source>
</evidence>
<evidence type="ECO:0000313" key="5">
    <source>
        <dbReference type="EMBL" id="SMP64426.1"/>
    </source>
</evidence>
<organism evidence="5 6">
    <name type="scientific">Noviherbaspirillum suwonense</name>
    <dbReference type="NCBI Taxonomy" id="1224511"/>
    <lineage>
        <taxon>Bacteria</taxon>
        <taxon>Pseudomonadati</taxon>
        <taxon>Pseudomonadota</taxon>
        <taxon>Betaproteobacteria</taxon>
        <taxon>Burkholderiales</taxon>
        <taxon>Oxalobacteraceae</taxon>
        <taxon>Noviherbaspirillum</taxon>
    </lineage>
</organism>
<sequence>MTTRTPLLFAVALLAGCSNVPPGETANKPRPMIEQIETTRDGTSTAATVDSYKADLAQRIYAVNSTQVYTTRPQALLRSVVVVKYSVDSAGNLLRSEIARSNHDRVTEATALATLRRSAPFPKPSPHLLRNGRLEMHESWLFNNDGRFQLRSLALVQMNE</sequence>